<dbReference type="EMBL" id="JBBKZT010000007">
    <property type="protein sequence ID" value="MEJ8848467.1"/>
    <property type="molecule type" value="Genomic_DNA"/>
</dbReference>
<dbReference type="Proteomes" id="UP001385892">
    <property type="component" value="Unassembled WGS sequence"/>
</dbReference>
<feature type="chain" id="PRO_5045963051" description="Lipoprotein" evidence="1">
    <location>
        <begin position="23"/>
        <end position="167"/>
    </location>
</feature>
<sequence>MTFKIAPLLAATAMAVSFSLLSGCASSGMGGGDIVQKGKPVQPVLFSWQSRDGSIDGSMTATTSDATYQGRFMQVTQQTVTEALAPMWDAWPMGWSDWPYGGWTGMGGYDTVQFATAYSGKVIANLKSATGRSMRCRLQMNRPEAGMSGGGSGECQVAGGVPFQATF</sequence>
<keyword evidence="3" id="KW-1185">Reference proteome</keyword>
<keyword evidence="1" id="KW-0732">Signal</keyword>
<proteinExistence type="predicted"/>
<reference evidence="2 3" key="1">
    <citation type="submission" date="2024-03" db="EMBL/GenBank/DDBJ databases">
        <title>Novel species of the genus Variovorax.</title>
        <authorList>
            <person name="Liu Q."/>
            <person name="Xin Y.-H."/>
        </authorList>
    </citation>
    <scope>NUCLEOTIDE SEQUENCE [LARGE SCALE GENOMIC DNA]</scope>
    <source>
        <strain evidence="2 3">KACC 18900</strain>
    </source>
</reference>
<protein>
    <recommendedName>
        <fullName evidence="4">Lipoprotein</fullName>
    </recommendedName>
</protein>
<name>A0ABU8WPI5_9BURK</name>
<organism evidence="2 3">
    <name type="scientific">Variovorax rhizosphaerae</name>
    <dbReference type="NCBI Taxonomy" id="1836200"/>
    <lineage>
        <taxon>Bacteria</taxon>
        <taxon>Pseudomonadati</taxon>
        <taxon>Pseudomonadota</taxon>
        <taxon>Betaproteobacteria</taxon>
        <taxon>Burkholderiales</taxon>
        <taxon>Comamonadaceae</taxon>
        <taxon>Variovorax</taxon>
    </lineage>
</organism>
<evidence type="ECO:0000256" key="1">
    <source>
        <dbReference type="SAM" id="SignalP"/>
    </source>
</evidence>
<dbReference type="PROSITE" id="PS51257">
    <property type="entry name" value="PROKAR_LIPOPROTEIN"/>
    <property type="match status" value="1"/>
</dbReference>
<evidence type="ECO:0000313" key="3">
    <source>
        <dbReference type="Proteomes" id="UP001385892"/>
    </source>
</evidence>
<evidence type="ECO:0008006" key="4">
    <source>
        <dbReference type="Google" id="ProtNLM"/>
    </source>
</evidence>
<dbReference type="RefSeq" id="WP_340343594.1">
    <property type="nucleotide sequence ID" value="NZ_JBBKZT010000007.1"/>
</dbReference>
<gene>
    <name evidence="2" type="ORF">WKW82_17545</name>
</gene>
<evidence type="ECO:0000313" key="2">
    <source>
        <dbReference type="EMBL" id="MEJ8848467.1"/>
    </source>
</evidence>
<comment type="caution">
    <text evidence="2">The sequence shown here is derived from an EMBL/GenBank/DDBJ whole genome shotgun (WGS) entry which is preliminary data.</text>
</comment>
<feature type="signal peptide" evidence="1">
    <location>
        <begin position="1"/>
        <end position="22"/>
    </location>
</feature>
<accession>A0ABU8WPI5</accession>